<gene>
    <name evidence="1" type="ORF">CLW00_101229</name>
</gene>
<dbReference type="Proteomes" id="UP000238157">
    <property type="component" value="Unassembled WGS sequence"/>
</dbReference>
<dbReference type="OrthoDB" id="879730at2"/>
<comment type="caution">
    <text evidence="1">The sequence shown here is derived from an EMBL/GenBank/DDBJ whole genome shotgun (WGS) entry which is preliminary data.</text>
</comment>
<dbReference type="AlphaFoldDB" id="A0A2T0WV45"/>
<reference evidence="1 2" key="1">
    <citation type="submission" date="2018-03" db="EMBL/GenBank/DDBJ databases">
        <title>Genomic Encyclopedia of Archaeal and Bacterial Type Strains, Phase II (KMG-II): from individual species to whole genera.</title>
        <authorList>
            <person name="Goeker M."/>
        </authorList>
    </citation>
    <scope>NUCLEOTIDE SEQUENCE [LARGE SCALE GENOMIC DNA]</scope>
    <source>
        <strain evidence="1 2">DSM 27929</strain>
    </source>
</reference>
<organism evidence="1 2">
    <name type="scientific">Mongoliibacter ruber</name>
    <dbReference type="NCBI Taxonomy" id="1750599"/>
    <lineage>
        <taxon>Bacteria</taxon>
        <taxon>Pseudomonadati</taxon>
        <taxon>Bacteroidota</taxon>
        <taxon>Cytophagia</taxon>
        <taxon>Cytophagales</taxon>
        <taxon>Cyclobacteriaceae</taxon>
        <taxon>Mongoliibacter</taxon>
    </lineage>
</organism>
<accession>A0A2T0WV45</accession>
<evidence type="ECO:0000313" key="1">
    <source>
        <dbReference type="EMBL" id="PRY90566.1"/>
    </source>
</evidence>
<proteinExistence type="predicted"/>
<dbReference type="RefSeq" id="WP_106131806.1">
    <property type="nucleotide sequence ID" value="NZ_PVTR01000001.1"/>
</dbReference>
<keyword evidence="2" id="KW-1185">Reference proteome</keyword>
<sequence length="284" mass="33684">MNQIHISEKVTFSLPSRMEELTPSQLKKMMWVLSIKKLPIDKAKLIVLVQSLSLPFWKRIRFQFFYFFTASTIERADILYQTLTFQDFRRFTSQKFKKIRSLFVLLHGPDSGLANATLWEYIKAEKYYLRYSSTNKSEWLDLLVATLYRPQRKKYSKFEHEDIRVPLNDAVIKKFLPYVEKIDLETKLSILAWFDNCREQIIKHFPLIFPKAPAQEKTNPLQQIKKKSTEPDWMPMISELAGSMDNYDKIGNTNLFTAFTDISHRIKKNQQAKIEAAQNKRRKK</sequence>
<dbReference type="EMBL" id="PVTR01000001">
    <property type="protein sequence ID" value="PRY90566.1"/>
    <property type="molecule type" value="Genomic_DNA"/>
</dbReference>
<name>A0A2T0WV45_9BACT</name>
<evidence type="ECO:0000313" key="2">
    <source>
        <dbReference type="Proteomes" id="UP000238157"/>
    </source>
</evidence>
<protein>
    <submittedName>
        <fullName evidence="1">Uncharacterized protein</fullName>
    </submittedName>
</protein>